<feature type="domain" description="C2H2-type" evidence="7">
    <location>
        <begin position="388"/>
        <end position="418"/>
    </location>
</feature>
<dbReference type="InterPro" id="IPR036236">
    <property type="entry name" value="Znf_C2H2_sf"/>
</dbReference>
<feature type="region of interest" description="Disordered" evidence="6">
    <location>
        <begin position="131"/>
        <end position="160"/>
    </location>
</feature>
<dbReference type="VEuPathDB" id="VectorBase:SSCA001669"/>
<proteinExistence type="predicted"/>
<evidence type="ECO:0000256" key="5">
    <source>
        <dbReference type="PROSITE-ProRule" id="PRU00042"/>
    </source>
</evidence>
<feature type="domain" description="C2H2-type" evidence="7">
    <location>
        <begin position="335"/>
        <end position="362"/>
    </location>
</feature>
<keyword evidence="1" id="KW-0479">Metal-binding</keyword>
<dbReference type="PROSITE" id="PS50157">
    <property type="entry name" value="ZINC_FINGER_C2H2_2"/>
    <property type="match status" value="5"/>
</dbReference>
<dbReference type="Proteomes" id="UP000616769">
    <property type="component" value="Unassembled WGS sequence"/>
</dbReference>
<evidence type="ECO:0000313" key="12">
    <source>
        <dbReference type="Proteomes" id="UP000616769"/>
    </source>
</evidence>
<accession>A0A132AL84</accession>
<protein>
    <submittedName>
        <fullName evidence="9">Zinc finger domain-containing protein 23</fullName>
    </submittedName>
    <submittedName>
        <fullName evidence="8">Zinc finger protein 76</fullName>
    </submittedName>
</protein>
<dbReference type="EnsemblMetazoa" id="SSS_3199s_mrna">
    <property type="protein sequence ID" value="KAF7493883.1"/>
    <property type="gene ID" value="SSS_3199"/>
</dbReference>
<sequence length="463" mass="54056">MSTENVVEKENETVENEINWIDDFDPFDYSLQISRLYVSLLEDYRYLMTCFQDTCTCHANFDYQFFFKKIESRYRKITNLVALNKNVDAMLNDSKNDCSIDQIAYVLKQNKTDSSTPEFISRVQICSRVRRNEVSDDNSSQTQETGEENDEPVPEKVTEIPKYDPNGIQIAYKCNYKRCEFISFDERDLVKHLKIHDQPDILPISSSIDRKDVVYVCDQCGKEFAGQKWLDNHIENVHAFVKIFSCDYPGCNYQSKFRCVMEDHRRRHTKTKDFNCTWEGCTSSFVTKRDMVAHVNFYHKGIKNYFCPKENCNASFKDSNRLRHHLYTHTGERPYKCDVCDSRFKQAPHLNKHKKIHEASGETNSDQAKIDKRQSLRRNRPAISKSSFKCAALDCQQEFDSMVDLNAHINSDHSGAAVEVIKTEMDQEDEFMDCVLDDRNEIFTTSDDLTEHVTIKPNAIVEK</sequence>
<dbReference type="SUPFAM" id="SSF57667">
    <property type="entry name" value="beta-beta-alpha zinc fingers"/>
    <property type="match status" value="3"/>
</dbReference>
<name>A0A132AL84_SARSC</name>
<dbReference type="SMART" id="SM00355">
    <property type="entry name" value="ZnF_C2H2"/>
    <property type="match status" value="7"/>
</dbReference>
<dbReference type="PROSITE" id="PS00028">
    <property type="entry name" value="ZINC_FINGER_C2H2_1"/>
    <property type="match status" value="5"/>
</dbReference>
<feature type="domain" description="C2H2-type" evidence="7">
    <location>
        <begin position="274"/>
        <end position="304"/>
    </location>
</feature>
<dbReference type="Gene3D" id="3.30.160.60">
    <property type="entry name" value="Classic Zinc Finger"/>
    <property type="match status" value="4"/>
</dbReference>
<evidence type="ECO:0000313" key="8">
    <source>
        <dbReference type="EMBL" id="KAF7493883.1"/>
    </source>
</evidence>
<dbReference type="AlphaFoldDB" id="A0A132AL84"/>
<evidence type="ECO:0000256" key="4">
    <source>
        <dbReference type="ARBA" id="ARBA00022833"/>
    </source>
</evidence>
<keyword evidence="2" id="KW-0677">Repeat</keyword>
<evidence type="ECO:0000313" key="9">
    <source>
        <dbReference type="EMBL" id="KPM11609.1"/>
    </source>
</evidence>
<feature type="domain" description="C2H2-type" evidence="7">
    <location>
        <begin position="305"/>
        <end position="334"/>
    </location>
</feature>
<dbReference type="InterPro" id="IPR050329">
    <property type="entry name" value="GLI_C2H2-zinc-finger"/>
</dbReference>
<dbReference type="GO" id="GO:0045944">
    <property type="term" value="P:positive regulation of transcription by RNA polymerase II"/>
    <property type="evidence" value="ECO:0007669"/>
    <property type="project" value="UniProtKB-ARBA"/>
</dbReference>
<dbReference type="Pfam" id="PF00096">
    <property type="entry name" value="zf-C2H2"/>
    <property type="match status" value="2"/>
</dbReference>
<reference evidence="8" key="3">
    <citation type="submission" date="2020-01" db="EMBL/GenBank/DDBJ databases">
        <authorList>
            <person name="Korhonen P.K.K."/>
            <person name="Guangxu M.G."/>
            <person name="Wang T.W."/>
            <person name="Stroehlein A.J.S."/>
            <person name="Young N.D."/>
            <person name="Ang C.-S.A."/>
            <person name="Fernando D.W.F."/>
            <person name="Lu H.L."/>
            <person name="Taylor S.T."/>
            <person name="Ehtesham M.E.M."/>
            <person name="Najaraj S.H.N."/>
            <person name="Harsha G.H.G."/>
            <person name="Madugundu A.M."/>
            <person name="Renuse S.R."/>
            <person name="Holt D.H."/>
            <person name="Pandey A.P."/>
            <person name="Papenfuss A.P."/>
            <person name="Gasser R.B.G."/>
            <person name="Fischer K.F."/>
        </authorList>
    </citation>
    <scope>NUCLEOTIDE SEQUENCE</scope>
    <source>
        <strain evidence="8">SSS_KF_BRIS2020</strain>
    </source>
</reference>
<evidence type="ECO:0000256" key="1">
    <source>
        <dbReference type="ARBA" id="ARBA00022723"/>
    </source>
</evidence>
<reference evidence="9 12" key="1">
    <citation type="journal article" date="2015" name="Parasit. Vectors">
        <title>Draft genome of the scabies mite.</title>
        <authorList>
            <person name="Rider S.D.Jr."/>
            <person name="Morgan M.S."/>
            <person name="Arlian L.G."/>
        </authorList>
    </citation>
    <scope>NUCLEOTIDE SEQUENCE [LARGE SCALE GENOMIC DNA]</scope>
    <source>
        <strain evidence="9">Arlian Lab</strain>
    </source>
</reference>
<feature type="domain" description="C2H2-type" evidence="7">
    <location>
        <begin position="215"/>
        <end position="243"/>
    </location>
</feature>
<reference evidence="11" key="2">
    <citation type="journal article" date="2020" name="PLoS Negl. Trop. Dis.">
        <title>High-quality nuclear genome for Sarcoptes scabiei-A critical resource for a neglected parasite.</title>
        <authorList>
            <person name="Korhonen P.K."/>
            <person name="Gasser R.B."/>
            <person name="Ma G."/>
            <person name="Wang T."/>
            <person name="Stroehlein A.J."/>
            <person name="Young N.D."/>
            <person name="Ang C.S."/>
            <person name="Fernando D.D."/>
            <person name="Lu H.C."/>
            <person name="Taylor S."/>
            <person name="Reynolds S.L."/>
            <person name="Mofiz E."/>
            <person name="Najaraj S.H."/>
            <person name="Gowda H."/>
            <person name="Madugundu A."/>
            <person name="Renuse S."/>
            <person name="Holt D."/>
            <person name="Pandey A."/>
            <person name="Papenfuss A.T."/>
            <person name="Fischer K."/>
        </authorList>
    </citation>
    <scope>NUCLEOTIDE SEQUENCE [LARGE SCALE GENOMIC DNA]</scope>
</reference>
<dbReference type="GO" id="GO:0000978">
    <property type="term" value="F:RNA polymerase II cis-regulatory region sequence-specific DNA binding"/>
    <property type="evidence" value="ECO:0007669"/>
    <property type="project" value="TreeGrafter"/>
</dbReference>
<evidence type="ECO:0000256" key="3">
    <source>
        <dbReference type="ARBA" id="ARBA00022771"/>
    </source>
</evidence>
<dbReference type="GO" id="GO:0000981">
    <property type="term" value="F:DNA-binding transcription factor activity, RNA polymerase II-specific"/>
    <property type="evidence" value="ECO:0007669"/>
    <property type="project" value="TreeGrafter"/>
</dbReference>
<keyword evidence="4" id="KW-0862">Zinc</keyword>
<dbReference type="InterPro" id="IPR013087">
    <property type="entry name" value="Znf_C2H2_type"/>
</dbReference>
<reference evidence="10" key="4">
    <citation type="submission" date="2022-06" db="UniProtKB">
        <authorList>
            <consortium name="EnsemblMetazoa"/>
        </authorList>
    </citation>
    <scope>IDENTIFICATION</scope>
</reference>
<feature type="region of interest" description="Disordered" evidence="6">
    <location>
        <begin position="354"/>
        <end position="381"/>
    </location>
</feature>
<dbReference type="FunFam" id="3.30.160.60:FF:000557">
    <property type="entry name" value="zinc finger and SCAN domain-containing protein 29"/>
    <property type="match status" value="1"/>
</dbReference>
<gene>
    <name evidence="9" type="ORF">QR98_0101820</name>
    <name evidence="8" type="ORF">SSS_3199</name>
</gene>
<dbReference type="FunFam" id="3.30.160.60:FF:000072">
    <property type="entry name" value="zinc finger protein 143 isoform X1"/>
    <property type="match status" value="1"/>
</dbReference>
<dbReference type="OrthoDB" id="6077919at2759"/>
<evidence type="ECO:0000313" key="11">
    <source>
        <dbReference type="Proteomes" id="UP000070412"/>
    </source>
</evidence>
<dbReference type="EMBL" id="WVUK01000054">
    <property type="protein sequence ID" value="KAF7493883.1"/>
    <property type="molecule type" value="Genomic_DNA"/>
</dbReference>
<dbReference type="PANTHER" id="PTHR19818:SF139">
    <property type="entry name" value="PAIR-RULE PROTEIN ODD-PAIRED"/>
    <property type="match status" value="1"/>
</dbReference>
<keyword evidence="3 5" id="KW-0863">Zinc-finger</keyword>
<evidence type="ECO:0000259" key="7">
    <source>
        <dbReference type="PROSITE" id="PS50157"/>
    </source>
</evidence>
<evidence type="ECO:0000313" key="10">
    <source>
        <dbReference type="EnsemblMetazoa" id="KAF7493883.1"/>
    </source>
</evidence>
<dbReference type="Proteomes" id="UP000070412">
    <property type="component" value="Unassembled WGS sequence"/>
</dbReference>
<keyword evidence="11" id="KW-1185">Reference proteome</keyword>
<dbReference type="PANTHER" id="PTHR19818">
    <property type="entry name" value="ZINC FINGER PROTEIN ZIC AND GLI"/>
    <property type="match status" value="1"/>
</dbReference>
<evidence type="ECO:0000256" key="2">
    <source>
        <dbReference type="ARBA" id="ARBA00022737"/>
    </source>
</evidence>
<dbReference type="EMBL" id="JXLN01017539">
    <property type="protein sequence ID" value="KPM11609.1"/>
    <property type="molecule type" value="Genomic_DNA"/>
</dbReference>
<organism evidence="9 12">
    <name type="scientific">Sarcoptes scabiei</name>
    <name type="common">Itch mite</name>
    <name type="synonym">Acarus scabiei</name>
    <dbReference type="NCBI Taxonomy" id="52283"/>
    <lineage>
        <taxon>Eukaryota</taxon>
        <taxon>Metazoa</taxon>
        <taxon>Ecdysozoa</taxon>
        <taxon>Arthropoda</taxon>
        <taxon>Chelicerata</taxon>
        <taxon>Arachnida</taxon>
        <taxon>Acari</taxon>
        <taxon>Acariformes</taxon>
        <taxon>Sarcoptiformes</taxon>
        <taxon>Astigmata</taxon>
        <taxon>Psoroptidia</taxon>
        <taxon>Sarcoptoidea</taxon>
        <taxon>Sarcoptidae</taxon>
        <taxon>Sarcoptinae</taxon>
        <taxon>Sarcoptes</taxon>
    </lineage>
</organism>
<dbReference type="GO" id="GO:0005634">
    <property type="term" value="C:nucleus"/>
    <property type="evidence" value="ECO:0007669"/>
    <property type="project" value="UniProtKB-ARBA"/>
</dbReference>
<dbReference type="GO" id="GO:0008270">
    <property type="term" value="F:zinc ion binding"/>
    <property type="evidence" value="ECO:0007669"/>
    <property type="project" value="UniProtKB-KW"/>
</dbReference>
<evidence type="ECO:0000256" key="6">
    <source>
        <dbReference type="SAM" id="MobiDB-lite"/>
    </source>
</evidence>